<dbReference type="InterPro" id="IPR011990">
    <property type="entry name" value="TPR-like_helical_dom_sf"/>
</dbReference>
<dbReference type="PANTHER" id="PTHR37426:SF1">
    <property type="entry name" value="RIBOSOMAL RNA LARGE SUBUNIT METHYLTRANSFERASE J"/>
    <property type="match status" value="1"/>
</dbReference>
<evidence type="ECO:0000256" key="1">
    <source>
        <dbReference type="SAM" id="SignalP"/>
    </source>
</evidence>
<feature type="chain" id="PRO_5041237918" evidence="1">
    <location>
        <begin position="24"/>
        <end position="502"/>
    </location>
</feature>
<protein>
    <submittedName>
        <fullName evidence="2">Uncharacterized protein</fullName>
    </submittedName>
</protein>
<dbReference type="PANTHER" id="PTHR37426">
    <property type="entry name" value="RIBOSOMAL RNA LARGE SUBUNIT METHYLTRANSFERASE J"/>
    <property type="match status" value="1"/>
</dbReference>
<reference evidence="2" key="1">
    <citation type="submission" date="2023-08" db="EMBL/GenBank/DDBJ databases">
        <authorList>
            <person name="Chen Y."/>
            <person name="Shah S."/>
            <person name="Dougan E. K."/>
            <person name="Thang M."/>
            <person name="Chan C."/>
        </authorList>
    </citation>
    <scope>NUCLEOTIDE SEQUENCE</scope>
</reference>
<feature type="signal peptide" evidence="1">
    <location>
        <begin position="1"/>
        <end position="23"/>
    </location>
</feature>
<proteinExistence type="predicted"/>
<dbReference type="Proteomes" id="UP001178507">
    <property type="component" value="Unassembled WGS sequence"/>
</dbReference>
<gene>
    <name evidence="2" type="ORF">EVOR1521_LOCUS29854</name>
</gene>
<sequence>MEKCGQWAWALWILKAMPKSVTPDVISYNAAISAQGTSRWQHAWLLLEEMRLARLQLDVISFSAAITAMARSWRRGCWLLAQMRSEGLAPNGPALVGAGGLGHWQRSLEVLQELRSFPPSLPGFGALCRAWAAGNHWQQVLALLEELPNKRLEANIIIYNNLLKSLEGGSRWEASLALLEDLPRRSMQADAVSYWSTMDVFLGAGCWNQTLQLLQEMTRLSLAAHVTTVDEVYDHNEQAGSIVDCFKHCVLVLLLQRFLVDERPFTYVDTHAGRGIYDLHSAEAGEWGNFIRGINVLERTSSSAPLAIAQFLARIRHFNRESARFYLGSPMLARAFLRPHDSAWFLEASGSVFRALKQSVSPAPDSIHTVHANSYTWLQDAALDGRVLVLIDPPYEPYNEYLTLNLAAVQRLHQALPESCVAMWYPLSDPEQRQSLRLRLEALELPMLIAELFPATLARGRGALLGSGLAILNPPETAEVKKVLKYLQETFAADMEIACFRL</sequence>
<dbReference type="InterPro" id="IPR029063">
    <property type="entry name" value="SAM-dependent_MTases_sf"/>
</dbReference>
<organism evidence="2 3">
    <name type="scientific">Effrenium voratum</name>
    <dbReference type="NCBI Taxonomy" id="2562239"/>
    <lineage>
        <taxon>Eukaryota</taxon>
        <taxon>Sar</taxon>
        <taxon>Alveolata</taxon>
        <taxon>Dinophyceae</taxon>
        <taxon>Suessiales</taxon>
        <taxon>Symbiodiniaceae</taxon>
        <taxon>Effrenium</taxon>
    </lineage>
</organism>
<keyword evidence="1" id="KW-0732">Signal</keyword>
<dbReference type="AlphaFoldDB" id="A0AA36NDG1"/>
<dbReference type="Pfam" id="PF04378">
    <property type="entry name" value="RsmJ"/>
    <property type="match status" value="1"/>
</dbReference>
<evidence type="ECO:0000313" key="3">
    <source>
        <dbReference type="Proteomes" id="UP001178507"/>
    </source>
</evidence>
<dbReference type="InterPro" id="IPR007473">
    <property type="entry name" value="RlmJ"/>
</dbReference>
<keyword evidence="3" id="KW-1185">Reference proteome</keyword>
<dbReference type="Gene3D" id="1.25.40.10">
    <property type="entry name" value="Tetratricopeptide repeat domain"/>
    <property type="match status" value="2"/>
</dbReference>
<dbReference type="GO" id="GO:0005829">
    <property type="term" value="C:cytosol"/>
    <property type="evidence" value="ECO:0007669"/>
    <property type="project" value="TreeGrafter"/>
</dbReference>
<dbReference type="EMBL" id="CAUJNA010003720">
    <property type="protein sequence ID" value="CAJ1408440.1"/>
    <property type="molecule type" value="Genomic_DNA"/>
</dbReference>
<dbReference type="Gene3D" id="3.40.50.150">
    <property type="entry name" value="Vaccinia Virus protein VP39"/>
    <property type="match status" value="1"/>
</dbReference>
<accession>A0AA36NDG1</accession>
<name>A0AA36NDG1_9DINO</name>
<comment type="caution">
    <text evidence="2">The sequence shown here is derived from an EMBL/GenBank/DDBJ whole genome shotgun (WGS) entry which is preliminary data.</text>
</comment>
<dbReference type="GO" id="GO:0070475">
    <property type="term" value="P:rRNA base methylation"/>
    <property type="evidence" value="ECO:0007669"/>
    <property type="project" value="InterPro"/>
</dbReference>
<dbReference type="GO" id="GO:0036307">
    <property type="term" value="F:23S rRNA (adenine(2030)-N(6))-methyltransferase activity"/>
    <property type="evidence" value="ECO:0007669"/>
    <property type="project" value="TreeGrafter"/>
</dbReference>
<dbReference type="SUPFAM" id="SSF53335">
    <property type="entry name" value="S-adenosyl-L-methionine-dependent methyltransferases"/>
    <property type="match status" value="1"/>
</dbReference>
<evidence type="ECO:0000313" key="2">
    <source>
        <dbReference type="EMBL" id="CAJ1408440.1"/>
    </source>
</evidence>